<dbReference type="EnsemblMetazoa" id="CapteT216352">
    <property type="protein sequence ID" value="CapteP216352"/>
    <property type="gene ID" value="CapteG216352"/>
</dbReference>
<dbReference type="EMBL" id="AMQN01034341">
    <property type="status" value="NOT_ANNOTATED_CDS"/>
    <property type="molecule type" value="Genomic_DNA"/>
</dbReference>
<dbReference type="EMBL" id="AMQN01034342">
    <property type="status" value="NOT_ANNOTATED_CDS"/>
    <property type="molecule type" value="Genomic_DNA"/>
</dbReference>
<dbReference type="AlphaFoldDB" id="R7T3K7"/>
<accession>R7T3K7</accession>
<dbReference type="Proteomes" id="UP000014760">
    <property type="component" value="Unassembled WGS sequence"/>
</dbReference>
<reference evidence="4" key="1">
    <citation type="submission" date="2012-12" db="EMBL/GenBank/DDBJ databases">
        <authorList>
            <person name="Hellsten U."/>
            <person name="Grimwood J."/>
            <person name="Chapman J.A."/>
            <person name="Shapiro H."/>
            <person name="Aerts A."/>
            <person name="Otillar R.P."/>
            <person name="Terry A.Y."/>
            <person name="Boore J.L."/>
            <person name="Simakov O."/>
            <person name="Marletaz F."/>
            <person name="Cho S.-J."/>
            <person name="Edsinger-Gonzales E."/>
            <person name="Havlak P."/>
            <person name="Kuo D.-H."/>
            <person name="Larsson T."/>
            <person name="Lv J."/>
            <person name="Arendt D."/>
            <person name="Savage R."/>
            <person name="Osoegawa K."/>
            <person name="de Jong P."/>
            <person name="Lindberg D.R."/>
            <person name="Seaver E.C."/>
            <person name="Weisblat D.A."/>
            <person name="Putnam N.H."/>
            <person name="Grigoriev I.V."/>
            <person name="Rokhsar D.S."/>
        </authorList>
    </citation>
    <scope>NUCLEOTIDE SEQUENCE</scope>
    <source>
        <strain evidence="4">I ESC-2004</strain>
    </source>
</reference>
<dbReference type="EMBL" id="KB312388">
    <property type="protein sequence ID" value="ELT87283.1"/>
    <property type="molecule type" value="Genomic_DNA"/>
</dbReference>
<feature type="non-terminal residue" evidence="2">
    <location>
        <position position="197"/>
    </location>
</feature>
<dbReference type="HOGENOM" id="CLU_1387299_0_0_1"/>
<keyword evidence="4" id="KW-1185">Reference proteome</keyword>
<evidence type="ECO:0000313" key="2">
    <source>
        <dbReference type="EMBL" id="ELT87283.1"/>
    </source>
</evidence>
<gene>
    <name evidence="2" type="ORF">CAPTEDRAFT_216352</name>
</gene>
<proteinExistence type="predicted"/>
<dbReference type="InterPro" id="IPR021896">
    <property type="entry name" value="THAP9-like_HTH"/>
</dbReference>
<reference evidence="3" key="3">
    <citation type="submission" date="2015-06" db="UniProtKB">
        <authorList>
            <consortium name="EnsemblMetazoa"/>
        </authorList>
    </citation>
    <scope>IDENTIFICATION</scope>
</reference>
<dbReference type="Pfam" id="PF12017">
    <property type="entry name" value="Tnp_P_element"/>
    <property type="match status" value="1"/>
</dbReference>
<sequence>MPRKRAERAQKKKKSPSKQCQRETAINLVSKFLTGFTLQFFISQIMLSATKKKGHRYSEELKTFSLSIFHASPKAYRLFRKVFTLPCDSIPSALKMKAGSMSEIGRYCSIVFDEMAIKEFLQYDPNIVMTSLLLASLEELLAVCCQRKREERLAVLQRVISAWQRNAEVFICTHEEMYANDDEQDIDLQRMRAVAEA</sequence>
<reference evidence="2 4" key="2">
    <citation type="journal article" date="2013" name="Nature">
        <title>Insights into bilaterian evolution from three spiralian genomes.</title>
        <authorList>
            <person name="Simakov O."/>
            <person name="Marletaz F."/>
            <person name="Cho S.J."/>
            <person name="Edsinger-Gonzales E."/>
            <person name="Havlak P."/>
            <person name="Hellsten U."/>
            <person name="Kuo D.H."/>
            <person name="Larsson T."/>
            <person name="Lv J."/>
            <person name="Arendt D."/>
            <person name="Savage R."/>
            <person name="Osoegawa K."/>
            <person name="de Jong P."/>
            <person name="Grimwood J."/>
            <person name="Chapman J.A."/>
            <person name="Shapiro H."/>
            <person name="Aerts A."/>
            <person name="Otillar R.P."/>
            <person name="Terry A.Y."/>
            <person name="Boore J.L."/>
            <person name="Grigoriev I.V."/>
            <person name="Lindberg D.R."/>
            <person name="Seaver E.C."/>
            <person name="Weisblat D.A."/>
            <person name="Putnam N.H."/>
            <person name="Rokhsar D.S."/>
        </authorList>
    </citation>
    <scope>NUCLEOTIDE SEQUENCE</scope>
    <source>
        <strain evidence="2 4">I ESC-2004</strain>
    </source>
</reference>
<feature type="domain" description="THAP9-like helix-turn-helix" evidence="1">
    <location>
        <begin position="23"/>
        <end position="87"/>
    </location>
</feature>
<name>R7T3K7_CAPTE</name>
<organism evidence="2">
    <name type="scientific">Capitella teleta</name>
    <name type="common">Polychaete worm</name>
    <dbReference type="NCBI Taxonomy" id="283909"/>
    <lineage>
        <taxon>Eukaryota</taxon>
        <taxon>Metazoa</taxon>
        <taxon>Spiralia</taxon>
        <taxon>Lophotrochozoa</taxon>
        <taxon>Annelida</taxon>
        <taxon>Polychaeta</taxon>
        <taxon>Sedentaria</taxon>
        <taxon>Scolecida</taxon>
        <taxon>Capitellidae</taxon>
        <taxon>Capitella</taxon>
    </lineage>
</organism>
<protein>
    <recommendedName>
        <fullName evidence="1">THAP9-like helix-turn-helix domain-containing protein</fullName>
    </recommendedName>
</protein>
<evidence type="ECO:0000313" key="3">
    <source>
        <dbReference type="EnsemblMetazoa" id="CapteP216352"/>
    </source>
</evidence>
<evidence type="ECO:0000313" key="4">
    <source>
        <dbReference type="Proteomes" id="UP000014760"/>
    </source>
</evidence>
<evidence type="ECO:0000259" key="1">
    <source>
        <dbReference type="Pfam" id="PF12017"/>
    </source>
</evidence>
<dbReference type="OrthoDB" id="8192384at2759"/>